<dbReference type="Proteomes" id="UP000789570">
    <property type="component" value="Unassembled WGS sequence"/>
</dbReference>
<accession>A0A9N9B6X0</accession>
<keyword evidence="2" id="KW-1185">Reference proteome</keyword>
<evidence type="ECO:0000313" key="1">
    <source>
        <dbReference type="EMBL" id="CAG8557705.1"/>
    </source>
</evidence>
<name>A0A9N9B6X0_9GLOM</name>
<gene>
    <name evidence="1" type="ORF">FCALED_LOCUS6439</name>
</gene>
<dbReference type="EMBL" id="CAJVPQ010001538">
    <property type="protein sequence ID" value="CAG8557705.1"/>
    <property type="molecule type" value="Genomic_DNA"/>
</dbReference>
<reference evidence="1" key="1">
    <citation type="submission" date="2021-06" db="EMBL/GenBank/DDBJ databases">
        <authorList>
            <person name="Kallberg Y."/>
            <person name="Tangrot J."/>
            <person name="Rosling A."/>
        </authorList>
    </citation>
    <scope>NUCLEOTIDE SEQUENCE</scope>
    <source>
        <strain evidence="1">UK204</strain>
    </source>
</reference>
<evidence type="ECO:0000313" key="2">
    <source>
        <dbReference type="Proteomes" id="UP000789570"/>
    </source>
</evidence>
<organism evidence="1 2">
    <name type="scientific">Funneliformis caledonium</name>
    <dbReference type="NCBI Taxonomy" id="1117310"/>
    <lineage>
        <taxon>Eukaryota</taxon>
        <taxon>Fungi</taxon>
        <taxon>Fungi incertae sedis</taxon>
        <taxon>Mucoromycota</taxon>
        <taxon>Glomeromycotina</taxon>
        <taxon>Glomeromycetes</taxon>
        <taxon>Glomerales</taxon>
        <taxon>Glomeraceae</taxon>
        <taxon>Funneliformis</taxon>
    </lineage>
</organism>
<proteinExistence type="predicted"/>
<dbReference type="AlphaFoldDB" id="A0A9N9B6X0"/>
<comment type="caution">
    <text evidence="1">The sequence shown here is derived from an EMBL/GenBank/DDBJ whole genome shotgun (WGS) entry which is preliminary data.</text>
</comment>
<sequence>NFQPSFERNEILIDYVRFTKFKRDDTIRLSHMPDFLPTYNLQLAIPKAFNDKYFSEDKVKNLIELKDIIFK</sequence>
<protein>
    <submittedName>
        <fullName evidence="1">16436_t:CDS:1</fullName>
    </submittedName>
</protein>
<feature type="non-terminal residue" evidence="1">
    <location>
        <position position="1"/>
    </location>
</feature>